<organism evidence="1">
    <name type="scientific">marine metagenome</name>
    <dbReference type="NCBI Taxonomy" id="408172"/>
    <lineage>
        <taxon>unclassified sequences</taxon>
        <taxon>metagenomes</taxon>
        <taxon>ecological metagenomes</taxon>
    </lineage>
</organism>
<evidence type="ECO:0000313" key="1">
    <source>
        <dbReference type="EMBL" id="SVC81028.1"/>
    </source>
</evidence>
<reference evidence="1" key="1">
    <citation type="submission" date="2018-05" db="EMBL/GenBank/DDBJ databases">
        <authorList>
            <person name="Lanie J.A."/>
            <person name="Ng W.-L."/>
            <person name="Kazmierczak K.M."/>
            <person name="Andrzejewski T.M."/>
            <person name="Davidsen T.M."/>
            <person name="Wayne K.J."/>
            <person name="Tettelin H."/>
            <person name="Glass J.I."/>
            <person name="Rusch D."/>
            <person name="Podicherti R."/>
            <person name="Tsui H.-C.T."/>
            <person name="Winkler M.E."/>
        </authorList>
    </citation>
    <scope>NUCLEOTIDE SEQUENCE</scope>
</reference>
<accession>A0A382Q7W3</accession>
<protein>
    <submittedName>
        <fullName evidence="1">Uncharacterized protein</fullName>
    </submittedName>
</protein>
<dbReference type="EMBL" id="UINC01112237">
    <property type="protein sequence ID" value="SVC81028.1"/>
    <property type="molecule type" value="Genomic_DNA"/>
</dbReference>
<dbReference type="AlphaFoldDB" id="A0A382Q7W3"/>
<gene>
    <name evidence="1" type="ORF">METZ01_LOCUS333882</name>
</gene>
<sequence>LEELETIVENAENAIDAATSKNLILSMTFTNR</sequence>
<feature type="non-terminal residue" evidence="1">
    <location>
        <position position="1"/>
    </location>
</feature>
<proteinExistence type="predicted"/>
<name>A0A382Q7W3_9ZZZZ</name>